<keyword evidence="1" id="KW-0175">Coiled coil</keyword>
<reference evidence="2" key="2">
    <citation type="submission" date="2021-04" db="EMBL/GenBank/DDBJ databases">
        <authorList>
            <person name="Gilroy R."/>
        </authorList>
    </citation>
    <scope>NUCLEOTIDE SEQUENCE</scope>
    <source>
        <strain evidence="2">CHK33-5263</strain>
    </source>
</reference>
<proteinExistence type="predicted"/>
<protein>
    <submittedName>
        <fullName evidence="2">Uncharacterized protein</fullName>
    </submittedName>
</protein>
<evidence type="ECO:0000256" key="1">
    <source>
        <dbReference type="SAM" id="Coils"/>
    </source>
</evidence>
<dbReference type="EMBL" id="DXBS01000138">
    <property type="protein sequence ID" value="HIZ25315.1"/>
    <property type="molecule type" value="Genomic_DNA"/>
</dbReference>
<accession>A0A9D2DYB7</accession>
<name>A0A9D2DYB7_9FIRM</name>
<sequence length="164" mass="18308">MLGLYSKKDVEKLVDRLREEYEEALRTQRQAAEELKEENRNLAARVSQLEAERATVADALIDAVKAGERIRKESEDAAANGGKELSLLIAKCRLLSGNLMAKYPDAEDVKAFSDFVEALQSEASEEEDGLDMDEVLAPKYPLDLGKLCKELGLMEDKEQETEEA</sequence>
<comment type="caution">
    <text evidence="2">The sequence shown here is derived from an EMBL/GenBank/DDBJ whole genome shotgun (WGS) entry which is preliminary data.</text>
</comment>
<dbReference type="Proteomes" id="UP000824044">
    <property type="component" value="Unassembled WGS sequence"/>
</dbReference>
<evidence type="ECO:0000313" key="2">
    <source>
        <dbReference type="EMBL" id="HIZ25315.1"/>
    </source>
</evidence>
<dbReference type="AlphaFoldDB" id="A0A9D2DYB7"/>
<organism evidence="2 3">
    <name type="scientific">Candidatus Gallimonas intestinigallinarum</name>
    <dbReference type="NCBI Taxonomy" id="2838604"/>
    <lineage>
        <taxon>Bacteria</taxon>
        <taxon>Bacillati</taxon>
        <taxon>Bacillota</taxon>
        <taxon>Clostridia</taxon>
        <taxon>Candidatus Gallimonas</taxon>
    </lineage>
</organism>
<reference evidence="2" key="1">
    <citation type="journal article" date="2021" name="PeerJ">
        <title>Extensive microbial diversity within the chicken gut microbiome revealed by metagenomics and culture.</title>
        <authorList>
            <person name="Gilroy R."/>
            <person name="Ravi A."/>
            <person name="Getino M."/>
            <person name="Pursley I."/>
            <person name="Horton D.L."/>
            <person name="Alikhan N.F."/>
            <person name="Baker D."/>
            <person name="Gharbi K."/>
            <person name="Hall N."/>
            <person name="Watson M."/>
            <person name="Adriaenssens E.M."/>
            <person name="Foster-Nyarko E."/>
            <person name="Jarju S."/>
            <person name="Secka A."/>
            <person name="Antonio M."/>
            <person name="Oren A."/>
            <person name="Chaudhuri R.R."/>
            <person name="La Ragione R."/>
            <person name="Hildebrand F."/>
            <person name="Pallen M.J."/>
        </authorList>
    </citation>
    <scope>NUCLEOTIDE SEQUENCE</scope>
    <source>
        <strain evidence="2">CHK33-5263</strain>
    </source>
</reference>
<gene>
    <name evidence="2" type="ORF">H9812_07630</name>
</gene>
<evidence type="ECO:0000313" key="3">
    <source>
        <dbReference type="Proteomes" id="UP000824044"/>
    </source>
</evidence>
<feature type="coiled-coil region" evidence="1">
    <location>
        <begin position="7"/>
        <end position="52"/>
    </location>
</feature>